<gene>
    <name evidence="2" type="ORF">BLNAU_17349</name>
</gene>
<dbReference type="EMBL" id="JARBJD010000192">
    <property type="protein sequence ID" value="KAK2947749.1"/>
    <property type="molecule type" value="Genomic_DNA"/>
</dbReference>
<sequence length="78" mass="8677">MSSSLNLKCRSRNRQRPTKAGKGAVASATRLSADSSVNRHKKTSRLNLSSKYAQAEKLRCQQTGDEKKQAKKSKKPKM</sequence>
<feature type="compositionally biased region" description="Basic residues" evidence="1">
    <location>
        <begin position="69"/>
        <end position="78"/>
    </location>
</feature>
<protein>
    <submittedName>
        <fullName evidence="2">Uncharacterized protein</fullName>
    </submittedName>
</protein>
<feature type="compositionally biased region" description="Basic and acidic residues" evidence="1">
    <location>
        <begin position="54"/>
        <end position="68"/>
    </location>
</feature>
<evidence type="ECO:0000313" key="3">
    <source>
        <dbReference type="Proteomes" id="UP001281761"/>
    </source>
</evidence>
<comment type="caution">
    <text evidence="2">The sequence shown here is derived from an EMBL/GenBank/DDBJ whole genome shotgun (WGS) entry which is preliminary data.</text>
</comment>
<accession>A0ABQ9X7I0</accession>
<feature type="region of interest" description="Disordered" evidence="1">
    <location>
        <begin position="1"/>
        <end position="78"/>
    </location>
</feature>
<feature type="compositionally biased region" description="Basic residues" evidence="1">
    <location>
        <begin position="9"/>
        <end position="19"/>
    </location>
</feature>
<proteinExistence type="predicted"/>
<evidence type="ECO:0000313" key="2">
    <source>
        <dbReference type="EMBL" id="KAK2947749.1"/>
    </source>
</evidence>
<dbReference type="Proteomes" id="UP001281761">
    <property type="component" value="Unassembled WGS sequence"/>
</dbReference>
<name>A0ABQ9X7I0_9EUKA</name>
<organism evidence="2 3">
    <name type="scientific">Blattamonas nauphoetae</name>
    <dbReference type="NCBI Taxonomy" id="2049346"/>
    <lineage>
        <taxon>Eukaryota</taxon>
        <taxon>Metamonada</taxon>
        <taxon>Preaxostyla</taxon>
        <taxon>Oxymonadida</taxon>
        <taxon>Blattamonas</taxon>
    </lineage>
</organism>
<keyword evidence="3" id="KW-1185">Reference proteome</keyword>
<reference evidence="2 3" key="1">
    <citation type="journal article" date="2022" name="bioRxiv">
        <title>Genomics of Preaxostyla Flagellates Illuminates Evolutionary Transitions and the Path Towards Mitochondrial Loss.</title>
        <authorList>
            <person name="Novak L.V.F."/>
            <person name="Treitli S.C."/>
            <person name="Pyrih J."/>
            <person name="Halakuc P."/>
            <person name="Pipaliya S.V."/>
            <person name="Vacek V."/>
            <person name="Brzon O."/>
            <person name="Soukal P."/>
            <person name="Eme L."/>
            <person name="Dacks J.B."/>
            <person name="Karnkowska A."/>
            <person name="Elias M."/>
            <person name="Hampl V."/>
        </authorList>
    </citation>
    <scope>NUCLEOTIDE SEQUENCE [LARGE SCALE GENOMIC DNA]</scope>
    <source>
        <strain evidence="2">NAU3</strain>
        <tissue evidence="2">Gut</tissue>
    </source>
</reference>
<evidence type="ECO:0000256" key="1">
    <source>
        <dbReference type="SAM" id="MobiDB-lite"/>
    </source>
</evidence>